<dbReference type="InterPro" id="IPR023401">
    <property type="entry name" value="ODC_N"/>
</dbReference>
<dbReference type="RefSeq" id="WP_158613730.1">
    <property type="nucleotide sequence ID" value="NZ_AP018553.1"/>
</dbReference>
<dbReference type="PANTHER" id="PTHR13812:SF19">
    <property type="entry name" value="KETIMINE REDUCTASE MU-CRYSTALLIN"/>
    <property type="match status" value="1"/>
</dbReference>
<reference evidence="1" key="3">
    <citation type="journal article" date="2019" name="BMC Res. Notes">
        <title>Complete genome sequence of the Sulfodiicoccus acidiphilus strain HS-1T, the first crenarchaeon that lacks polB3, isolated from an acidic hot spring in Ohwaku-dani, Hakone, Japan.</title>
        <authorList>
            <person name="Sakai H.D."/>
            <person name="Kurosawa N."/>
        </authorList>
    </citation>
    <scope>NUCLEOTIDE SEQUENCE</scope>
    <source>
        <strain evidence="1">HS-1</strain>
    </source>
</reference>
<dbReference type="EMBL" id="AP018553">
    <property type="protein sequence ID" value="BBD72809.1"/>
    <property type="molecule type" value="Genomic_DNA"/>
</dbReference>
<evidence type="ECO:0000313" key="2">
    <source>
        <dbReference type="EMBL" id="GGU04317.1"/>
    </source>
</evidence>
<dbReference type="PANTHER" id="PTHR13812">
    <property type="entry name" value="KETIMINE REDUCTASE MU-CRYSTALLIN"/>
    <property type="match status" value="1"/>
</dbReference>
<gene>
    <name evidence="2" type="ORF">GCM10007116_21260</name>
    <name evidence="1" type="ORF">HS1genome_1198</name>
</gene>
<accession>A0A348B3Q7</accession>
<dbReference type="KEGG" id="sacd:HS1genome_1198"/>
<dbReference type="OrthoDB" id="21421at2157"/>
<evidence type="ECO:0000313" key="1">
    <source>
        <dbReference type="EMBL" id="BBD72809.1"/>
    </source>
</evidence>
<protein>
    <submittedName>
        <fullName evidence="1">Ornithine cyclodeaminase</fullName>
    </submittedName>
</protein>
<dbReference type="InterPro" id="IPR003462">
    <property type="entry name" value="ODC_Mu_crystall"/>
</dbReference>
<sequence length="321" mass="35019">MIVLRETDVEKLLTYKEIFDVLEKAFLEQAEGATINTPRTRTSIAGATLSIQAAGIWNYLGFKAYISGKFQPNFVSLLFDASSGELVALVESDLMGRMRTAALSVLGAKYMANNLGSVSIIGLGRQGMAQVEAFHELTGASLKIFSRTKERIFEAERVFEEKGIRVKVASSYTDACEGADVVVTITNSQAPFLKSSMLPQGVHVNAFGSNVPSRAEVFPDLIKASSVIAVEDLEQVRLESGDFVLAEKMNMMEWEKVVPFSSVVARKVGRSSKEQVTMFKSVGIGLEDVSVMKVLLEKAVKSGGREEVKVRGTWSLGSVRK</sequence>
<keyword evidence="3" id="KW-1185">Reference proteome</keyword>
<dbReference type="AlphaFoldDB" id="A0A348B3Q7"/>
<dbReference type="InterPro" id="IPR036291">
    <property type="entry name" value="NAD(P)-bd_dom_sf"/>
</dbReference>
<organism evidence="1 3">
    <name type="scientific">Sulfodiicoccus acidiphilus</name>
    <dbReference type="NCBI Taxonomy" id="1670455"/>
    <lineage>
        <taxon>Archaea</taxon>
        <taxon>Thermoproteota</taxon>
        <taxon>Thermoprotei</taxon>
        <taxon>Sulfolobales</taxon>
        <taxon>Sulfolobaceae</taxon>
        <taxon>Sulfodiicoccus</taxon>
    </lineage>
</organism>
<name>A0A348B3Q7_9CREN</name>
<reference evidence="2" key="1">
    <citation type="journal article" date="2014" name="Int. J. Syst. Evol. Microbiol.">
        <title>Complete genome sequence of Corynebacterium casei LMG S-19264T (=DSM 44701T), isolated from a smear-ripened cheese.</title>
        <authorList>
            <consortium name="US DOE Joint Genome Institute (JGI-PGF)"/>
            <person name="Walter F."/>
            <person name="Albersmeier A."/>
            <person name="Kalinowski J."/>
            <person name="Ruckert C."/>
        </authorList>
    </citation>
    <scope>NUCLEOTIDE SEQUENCE</scope>
    <source>
        <strain evidence="2">JCM 31740</strain>
    </source>
</reference>
<reference evidence="2" key="4">
    <citation type="submission" date="2020-09" db="EMBL/GenBank/DDBJ databases">
        <authorList>
            <person name="Sun Q."/>
            <person name="Ohkuma M."/>
        </authorList>
    </citation>
    <scope>NUCLEOTIDE SEQUENCE</scope>
    <source>
        <strain evidence="2">JCM 31740</strain>
    </source>
</reference>
<dbReference type="EMBL" id="BMQS01000028">
    <property type="protein sequence ID" value="GGU04317.1"/>
    <property type="molecule type" value="Genomic_DNA"/>
</dbReference>
<dbReference type="GO" id="GO:0005737">
    <property type="term" value="C:cytoplasm"/>
    <property type="evidence" value="ECO:0007669"/>
    <property type="project" value="TreeGrafter"/>
</dbReference>
<dbReference type="Gene3D" id="3.40.50.720">
    <property type="entry name" value="NAD(P)-binding Rossmann-like Domain"/>
    <property type="match status" value="1"/>
</dbReference>
<dbReference type="SUPFAM" id="SSF51735">
    <property type="entry name" value="NAD(P)-binding Rossmann-fold domains"/>
    <property type="match status" value="1"/>
</dbReference>
<dbReference type="Proteomes" id="UP000276741">
    <property type="component" value="Chromosome"/>
</dbReference>
<dbReference type="Pfam" id="PF02423">
    <property type="entry name" value="OCD_Mu_crystall"/>
    <property type="match status" value="1"/>
</dbReference>
<dbReference type="Gene3D" id="3.30.1780.10">
    <property type="entry name" value="ornithine cyclodeaminase, domain 1"/>
    <property type="match status" value="1"/>
</dbReference>
<dbReference type="GeneID" id="38666712"/>
<proteinExistence type="predicted"/>
<reference evidence="3" key="2">
    <citation type="submission" date="2018-04" db="EMBL/GenBank/DDBJ databases">
        <title>Complete genome sequence of Sulfodiicoccus acidiphilus strain HS-1.</title>
        <authorList>
            <person name="Sakai H.D."/>
            <person name="Kurosawa N."/>
        </authorList>
    </citation>
    <scope>NUCLEOTIDE SEQUENCE [LARGE SCALE GENOMIC DNA]</scope>
    <source>
        <strain evidence="3">HS-1</strain>
    </source>
</reference>
<dbReference type="Proteomes" id="UP000616143">
    <property type="component" value="Unassembled WGS sequence"/>
</dbReference>
<evidence type="ECO:0000313" key="3">
    <source>
        <dbReference type="Proteomes" id="UP000276741"/>
    </source>
</evidence>
<dbReference type="PIRSF" id="PIRSF001439">
    <property type="entry name" value="CryM"/>
    <property type="match status" value="1"/>
</dbReference>